<sequence>MMIGAAAADAAVLRVCADPNNLPFSDRAGRGFENEIVQLIARDLGSTVDYTWWAQQRGYVSHTLKADICDIWSGVVSGAEMMTSTRSYYRSSYVFVTRADRGLRIASFDDPQLRTLIVGVQMVGADAMNTPPAHALARRGIVQNVRGYMLYGDYRQPHPASAIIDAVENGDVDVAVVWGPMAGYFAAQSSTPLTIEPVQPWRDGRELPMAFYISMGVRRGDNALLQRLNDSLERNHAAISAILAEYHVPVLPDAFAPR</sequence>
<dbReference type="OrthoDB" id="176845at2"/>
<evidence type="ECO:0000256" key="1">
    <source>
        <dbReference type="ARBA" id="ARBA00022729"/>
    </source>
</evidence>
<gene>
    <name evidence="3" type="ORF">SAMN05443248_7237</name>
</gene>
<evidence type="ECO:0000313" key="3">
    <source>
        <dbReference type="EMBL" id="SHH97595.1"/>
    </source>
</evidence>
<dbReference type="PANTHER" id="PTHR35936">
    <property type="entry name" value="MEMBRANE-BOUND LYTIC MUREIN TRANSGLYCOSYLASE F"/>
    <property type="match status" value="1"/>
</dbReference>
<dbReference type="EMBL" id="LT670817">
    <property type="protein sequence ID" value="SHH97595.1"/>
    <property type="molecule type" value="Genomic_DNA"/>
</dbReference>
<feature type="domain" description="Solute-binding protein family 3/N-terminal" evidence="2">
    <location>
        <begin position="12"/>
        <end position="246"/>
    </location>
</feature>
<dbReference type="SUPFAM" id="SSF53850">
    <property type="entry name" value="Periplasmic binding protein-like II"/>
    <property type="match status" value="1"/>
</dbReference>
<dbReference type="PANTHER" id="PTHR35936:SF17">
    <property type="entry name" value="ARGININE-BINDING EXTRACELLULAR PROTEIN ARTP"/>
    <property type="match status" value="1"/>
</dbReference>
<dbReference type="Pfam" id="PF00497">
    <property type="entry name" value="SBP_bac_3"/>
    <property type="match status" value="1"/>
</dbReference>
<evidence type="ECO:0000313" key="4">
    <source>
        <dbReference type="Proteomes" id="UP000189796"/>
    </source>
</evidence>
<dbReference type="SMART" id="SM00062">
    <property type="entry name" value="PBPb"/>
    <property type="match status" value="1"/>
</dbReference>
<dbReference type="InterPro" id="IPR022448">
    <property type="entry name" value="Quinoprotein_dehydrogenase"/>
</dbReference>
<evidence type="ECO:0000259" key="2">
    <source>
        <dbReference type="SMART" id="SM00062"/>
    </source>
</evidence>
<dbReference type="AlphaFoldDB" id="A0A1M5XCM1"/>
<organism evidence="3 4">
    <name type="scientific">Bradyrhizobium erythrophlei</name>
    <dbReference type="NCBI Taxonomy" id="1437360"/>
    <lineage>
        <taxon>Bacteria</taxon>
        <taxon>Pseudomonadati</taxon>
        <taxon>Pseudomonadota</taxon>
        <taxon>Alphaproteobacteria</taxon>
        <taxon>Hyphomicrobiales</taxon>
        <taxon>Nitrobacteraceae</taxon>
        <taxon>Bradyrhizobium</taxon>
    </lineage>
</organism>
<protein>
    <submittedName>
        <fullName evidence="3">Amino acid ABC transporter substrate-binding protein, PAAT family</fullName>
    </submittedName>
</protein>
<proteinExistence type="predicted"/>
<name>A0A1M5XCM1_9BRAD</name>
<reference evidence="3 4" key="1">
    <citation type="submission" date="2016-11" db="EMBL/GenBank/DDBJ databases">
        <authorList>
            <person name="Jaros S."/>
            <person name="Januszkiewicz K."/>
            <person name="Wedrychowicz H."/>
        </authorList>
    </citation>
    <scope>NUCLEOTIDE SEQUENCE [LARGE SCALE GENOMIC DNA]</scope>
    <source>
        <strain evidence="3 4">GAS138</strain>
    </source>
</reference>
<dbReference type="NCBIfam" id="TIGR03871">
    <property type="entry name" value="ABC_peri_MoxJ_2"/>
    <property type="match status" value="1"/>
</dbReference>
<dbReference type="InterPro" id="IPR001638">
    <property type="entry name" value="Solute-binding_3/MltF_N"/>
</dbReference>
<keyword evidence="1" id="KW-0732">Signal</keyword>
<accession>A0A1M5XCM1</accession>
<dbReference type="Proteomes" id="UP000189796">
    <property type="component" value="Chromosome I"/>
</dbReference>
<dbReference type="Gene3D" id="3.40.190.10">
    <property type="entry name" value="Periplasmic binding protein-like II"/>
    <property type="match status" value="2"/>
</dbReference>